<keyword evidence="1" id="KW-0614">Plasmid</keyword>
<keyword evidence="2" id="KW-1185">Reference proteome</keyword>
<name>A0ABX7FGT4_9RHOB</name>
<dbReference type="SUPFAM" id="SSF51621">
    <property type="entry name" value="Phosphoenolpyruvate/pyruvate domain"/>
    <property type="match status" value="1"/>
</dbReference>
<accession>A0ABX7FGT4</accession>
<dbReference type="PANTHER" id="PTHR42905:SF2">
    <property type="entry name" value="PHOSPHOENOLPYRUVATE CARBOXYLASE FAMILY PROTEIN"/>
    <property type="match status" value="1"/>
</dbReference>
<dbReference type="InterPro" id="IPR015813">
    <property type="entry name" value="Pyrv/PenolPyrv_kinase-like_dom"/>
</dbReference>
<reference evidence="1 2" key="1">
    <citation type="submission" date="2019-12" db="EMBL/GenBank/DDBJ databases">
        <title>Complete Genome Sequence of a Quorum-Sensing Bacterium,Rhodobacteraceae bacterium C31, Isolated from a marine microalgae symbiotic bacteria.</title>
        <authorList>
            <person name="Zhang Y."/>
        </authorList>
    </citation>
    <scope>NUCLEOTIDE SEQUENCE [LARGE SCALE GENOMIC DNA]</scope>
    <source>
        <strain evidence="1 2">C31</strain>
        <plasmid evidence="1 2">p-SCP4</plasmid>
    </source>
</reference>
<dbReference type="Gene3D" id="3.20.20.60">
    <property type="entry name" value="Phosphoenolpyruvate-binding domains"/>
    <property type="match status" value="1"/>
</dbReference>
<dbReference type="PANTHER" id="PTHR42905">
    <property type="entry name" value="PHOSPHOENOLPYRUVATE CARBOXYLASE"/>
    <property type="match status" value="1"/>
</dbReference>
<proteinExistence type="predicted"/>
<evidence type="ECO:0000313" key="1">
    <source>
        <dbReference type="EMBL" id="QRF69239.1"/>
    </source>
</evidence>
<dbReference type="CDD" id="cd00377">
    <property type="entry name" value="ICL_PEPM"/>
    <property type="match status" value="1"/>
</dbReference>
<gene>
    <name evidence="1" type="ORF">GQA70_23145</name>
</gene>
<protein>
    <submittedName>
        <fullName evidence="1">2,3-dimethylmalate lyase</fullName>
    </submittedName>
</protein>
<organism evidence="1 2">
    <name type="scientific">Ponticoccus alexandrii</name>
    <dbReference type="NCBI Taxonomy" id="1943633"/>
    <lineage>
        <taxon>Bacteria</taxon>
        <taxon>Pseudomonadati</taxon>
        <taxon>Pseudomonadota</taxon>
        <taxon>Alphaproteobacteria</taxon>
        <taxon>Rhodobacterales</taxon>
        <taxon>Roseobacteraceae</taxon>
        <taxon>Ponticoccus</taxon>
    </lineage>
</organism>
<dbReference type="InterPro" id="IPR039556">
    <property type="entry name" value="ICL/PEPM"/>
</dbReference>
<dbReference type="GO" id="GO:0016829">
    <property type="term" value="F:lyase activity"/>
    <property type="evidence" value="ECO:0007669"/>
    <property type="project" value="UniProtKB-KW"/>
</dbReference>
<dbReference type="InterPro" id="IPR040442">
    <property type="entry name" value="Pyrv_kinase-like_dom_sf"/>
</dbReference>
<dbReference type="Pfam" id="PF13714">
    <property type="entry name" value="PEP_mutase"/>
    <property type="match status" value="1"/>
</dbReference>
<geneLocation type="plasmid" evidence="1 2">
    <name>p-SCP4</name>
</geneLocation>
<dbReference type="EMBL" id="CP047170">
    <property type="protein sequence ID" value="QRF69239.1"/>
    <property type="molecule type" value="Genomic_DNA"/>
</dbReference>
<sequence>MPCGVPGQGGQDVTSENALRDRLSLGLLTVAPGAPDPMTARIVQAQGFDAVYMTGLGATALRLGQPDLGLLTQTEMADHARSIVRAVDIPVIADADTGYGGALNVARTVREYMQGGVAALHLEDQVSPKRCGQLAGVRLVSPEEGVARLSAAVEARGTGDMVLIGRTDALQAMGMDEAVARASRYRDTGVDLVFVDGVKTRAEVETIAKRVEGPKVLSLVDGTDAAHLTVDDVRELGFSVVMYAVTTLFAAARATQDALTALKAQGRPASAGALTYAEFCEVVDLAGHQAFAHRHGE</sequence>
<keyword evidence="1" id="KW-0456">Lyase</keyword>
<evidence type="ECO:0000313" key="2">
    <source>
        <dbReference type="Proteomes" id="UP000596387"/>
    </source>
</evidence>
<dbReference type="Proteomes" id="UP000596387">
    <property type="component" value="Plasmid p-SCP4"/>
</dbReference>